<sequence length="108" mass="11824">MNISSSTSGQVSNSAAGTRDIDSQIKQLQKRKTALVKEVSEVVSSGKLDKAAQDKLDALSQQIALIDMQITALMTKKTQIEIEKQKNDANALQHKEETSVLNKIDIKI</sequence>
<accession>A0A433Y8T1</accession>
<dbReference type="AlphaFoldDB" id="A0A433Y8T1"/>
<organism evidence="2 3">
    <name type="scientific">Paenibacillus anaericanus</name>
    <dbReference type="NCBI Taxonomy" id="170367"/>
    <lineage>
        <taxon>Bacteria</taxon>
        <taxon>Bacillati</taxon>
        <taxon>Bacillota</taxon>
        <taxon>Bacilli</taxon>
        <taxon>Bacillales</taxon>
        <taxon>Paenibacillaceae</taxon>
        <taxon>Paenibacillus</taxon>
    </lineage>
</organism>
<feature type="compositionally biased region" description="Polar residues" evidence="1">
    <location>
        <begin position="1"/>
        <end position="16"/>
    </location>
</feature>
<dbReference type="Proteomes" id="UP000279446">
    <property type="component" value="Unassembled WGS sequence"/>
</dbReference>
<protein>
    <submittedName>
        <fullName evidence="2">Uncharacterized protein</fullName>
    </submittedName>
</protein>
<dbReference type="RefSeq" id="WP_127192674.1">
    <property type="nucleotide sequence ID" value="NZ_JAUSSS010000001.1"/>
</dbReference>
<name>A0A433Y8T1_9BACL</name>
<evidence type="ECO:0000256" key="1">
    <source>
        <dbReference type="SAM" id="MobiDB-lite"/>
    </source>
</evidence>
<gene>
    <name evidence="2" type="ORF">EJP82_13965</name>
</gene>
<keyword evidence="3" id="KW-1185">Reference proteome</keyword>
<feature type="region of interest" description="Disordered" evidence="1">
    <location>
        <begin position="1"/>
        <end position="23"/>
    </location>
</feature>
<proteinExistence type="predicted"/>
<reference evidence="2 3" key="1">
    <citation type="submission" date="2018-12" db="EMBL/GenBank/DDBJ databases">
        <authorList>
            <person name="Sun L."/>
            <person name="Chen Z."/>
        </authorList>
    </citation>
    <scope>NUCLEOTIDE SEQUENCE [LARGE SCALE GENOMIC DNA]</scope>
    <source>
        <strain evidence="2 3">DSM 15890</strain>
    </source>
</reference>
<comment type="caution">
    <text evidence="2">The sequence shown here is derived from an EMBL/GenBank/DDBJ whole genome shotgun (WGS) entry which is preliminary data.</text>
</comment>
<dbReference type="EMBL" id="RZNY01000010">
    <property type="protein sequence ID" value="RUT46219.1"/>
    <property type="molecule type" value="Genomic_DNA"/>
</dbReference>
<evidence type="ECO:0000313" key="2">
    <source>
        <dbReference type="EMBL" id="RUT46219.1"/>
    </source>
</evidence>
<evidence type="ECO:0000313" key="3">
    <source>
        <dbReference type="Proteomes" id="UP000279446"/>
    </source>
</evidence>